<keyword evidence="1" id="KW-0805">Transcription regulation</keyword>
<reference evidence="5 6" key="1">
    <citation type="submission" date="2024-09" db="EMBL/GenBank/DDBJ databases">
        <authorList>
            <person name="Sun Q."/>
            <person name="Mori K."/>
        </authorList>
    </citation>
    <scope>NUCLEOTIDE SEQUENCE [LARGE SCALE GENOMIC DNA]</scope>
    <source>
        <strain evidence="5 6">TBRC 0563</strain>
    </source>
</reference>
<feature type="domain" description="HTH gntR-type" evidence="4">
    <location>
        <begin position="27"/>
        <end position="95"/>
    </location>
</feature>
<dbReference type="SMART" id="SM00345">
    <property type="entry name" value="HTH_GNTR"/>
    <property type="match status" value="2"/>
</dbReference>
<dbReference type="Proteomes" id="UP001589627">
    <property type="component" value="Unassembled WGS sequence"/>
</dbReference>
<dbReference type="PANTHER" id="PTHR44846">
    <property type="entry name" value="MANNOSYL-D-GLYCERATE TRANSPORT/METABOLISM SYSTEM REPRESSOR MNGR-RELATED"/>
    <property type="match status" value="1"/>
</dbReference>
<dbReference type="Pfam" id="PF00392">
    <property type="entry name" value="GntR"/>
    <property type="match status" value="2"/>
</dbReference>
<protein>
    <submittedName>
        <fullName evidence="5">GntR family transcriptional regulator</fullName>
    </submittedName>
</protein>
<name>A0ABV5Y7F2_9ACTN</name>
<dbReference type="PRINTS" id="PR00035">
    <property type="entry name" value="HTHGNTR"/>
</dbReference>
<evidence type="ECO:0000313" key="6">
    <source>
        <dbReference type="Proteomes" id="UP001589627"/>
    </source>
</evidence>
<feature type="domain" description="HTH gntR-type" evidence="4">
    <location>
        <begin position="101"/>
        <end position="169"/>
    </location>
</feature>
<dbReference type="Gene3D" id="1.10.10.10">
    <property type="entry name" value="Winged helix-like DNA-binding domain superfamily/Winged helix DNA-binding domain"/>
    <property type="match status" value="2"/>
</dbReference>
<dbReference type="EMBL" id="JBHLZP010000005">
    <property type="protein sequence ID" value="MFB9830949.1"/>
    <property type="molecule type" value="Genomic_DNA"/>
</dbReference>
<keyword evidence="6" id="KW-1185">Reference proteome</keyword>
<dbReference type="InterPro" id="IPR050679">
    <property type="entry name" value="Bact_HTH_transcr_reg"/>
</dbReference>
<dbReference type="PROSITE" id="PS50949">
    <property type="entry name" value="HTH_GNTR"/>
    <property type="match status" value="2"/>
</dbReference>
<dbReference type="InterPro" id="IPR036390">
    <property type="entry name" value="WH_DNA-bd_sf"/>
</dbReference>
<gene>
    <name evidence="5" type="ORF">ACFFNX_01935</name>
</gene>
<evidence type="ECO:0000259" key="4">
    <source>
        <dbReference type="PROSITE" id="PS50949"/>
    </source>
</evidence>
<proteinExistence type="predicted"/>
<dbReference type="InterPro" id="IPR000524">
    <property type="entry name" value="Tscrpt_reg_HTH_GntR"/>
</dbReference>
<keyword evidence="2" id="KW-0238">DNA-binding</keyword>
<organism evidence="5 6">
    <name type="scientific">Actinoallomurus acaciae</name>
    <dbReference type="NCBI Taxonomy" id="502577"/>
    <lineage>
        <taxon>Bacteria</taxon>
        <taxon>Bacillati</taxon>
        <taxon>Actinomycetota</taxon>
        <taxon>Actinomycetes</taxon>
        <taxon>Streptosporangiales</taxon>
        <taxon>Thermomonosporaceae</taxon>
        <taxon>Actinoallomurus</taxon>
    </lineage>
</organism>
<sequence>MHRAWILLSTPYVTVEGRHVARPKSSDAIYLKIAAALRERIRSGDLKPGNRFPSEAEVSAEFGVARGTAREALKKLEDDGLVDTVPGIGRIVRSDQEADKTPRYRRIADELIAAIEAGEYPPGSQLPSESQLAERFQSSRNTIRSALGELNGRGLIKVVHGKGRVVLSKPQ</sequence>
<dbReference type="CDD" id="cd07377">
    <property type="entry name" value="WHTH_GntR"/>
    <property type="match status" value="2"/>
</dbReference>
<accession>A0ABV5Y7F2</accession>
<keyword evidence="3" id="KW-0804">Transcription</keyword>
<evidence type="ECO:0000256" key="3">
    <source>
        <dbReference type="ARBA" id="ARBA00023163"/>
    </source>
</evidence>
<evidence type="ECO:0000256" key="2">
    <source>
        <dbReference type="ARBA" id="ARBA00023125"/>
    </source>
</evidence>
<comment type="caution">
    <text evidence="5">The sequence shown here is derived from an EMBL/GenBank/DDBJ whole genome shotgun (WGS) entry which is preliminary data.</text>
</comment>
<dbReference type="RefSeq" id="WP_378194054.1">
    <property type="nucleotide sequence ID" value="NZ_JBHLZP010000005.1"/>
</dbReference>
<evidence type="ECO:0000313" key="5">
    <source>
        <dbReference type="EMBL" id="MFB9830949.1"/>
    </source>
</evidence>
<dbReference type="InterPro" id="IPR036388">
    <property type="entry name" value="WH-like_DNA-bd_sf"/>
</dbReference>
<evidence type="ECO:0000256" key="1">
    <source>
        <dbReference type="ARBA" id="ARBA00023015"/>
    </source>
</evidence>
<dbReference type="SUPFAM" id="SSF46785">
    <property type="entry name" value="Winged helix' DNA-binding domain"/>
    <property type="match status" value="2"/>
</dbReference>